<dbReference type="GO" id="GO:0004674">
    <property type="term" value="F:protein serine/threonine kinase activity"/>
    <property type="evidence" value="ECO:0007669"/>
    <property type="project" value="UniProtKB-KW"/>
</dbReference>
<evidence type="ECO:0000313" key="31">
    <source>
        <dbReference type="EnsemblPlants" id="ORUFI01G28190.1"/>
    </source>
</evidence>
<keyword evidence="10" id="KW-0808">Transferase</keyword>
<sequence>MPVDQPMKLTMLMLLVPLLLSYGIGSGRCSTVPDNSTDLHALLDFKNAITNDPTGVTSIFWNDSIPYCQWKGITCSQRHPGRVTTLDLTGHGLSGPIAASIGNLTFLRTLDLSNNHFFGQIPPLGNLHKIQGLNLSVNSLEGNVPEALTNCSSLLSLDLSKNILVGKIPAKIGLLPNLSILILSSNNITGSIPSTLRTIPASIGNLSSLSALGLDSNNFTGTIEWVGKLNNLQVLNLGENNFIGSIPPSIGNFTQLTNLYLQNNKFEGPIPSSFGKLSQLSKLNLSYNNLQGNISIGINIPTQPFELSLSSNKLNGQIPDSLSQCQNLATIELDQNFFEGNIPISLGNLSGLILLNLSHNDLSGTIPTSLSDLPLLRRLDLSYNHLYGKIPMHGVFANTTTVSLNSNWGLCGGAMDLNMPPCPPVSRRTERKNHLVKILIPIFGFMSLVLLVYFLFIVRKKARAKYTPFTSFCENFLKVSYNDIAQATRNFSEYNLVGRGSYGSVYRGKLKEQKMEIAVKVFDLEMRGAERSFLSECEALRSIQHRNLLPIITACSTVDSTGNVFKALVYEFMPNGSLDTWLHHKVDGKTPKRLGLNQRISIAVNIADALDYLHYDCGRPTVHCDLKPSNILLDDDMTALLGDFGIARFYADSLSISTGSNNSVGVKGTIGYIAPEYGRGGHVSTSGDVYSFGIVLLEMMTGKRPTDSMFKDGVDIINFVEGNFPQQIFQVIDDHLMEECKDFPQAKQEAENAVYQCLVSVLEVAISCTRPLPNERMNMKQIASKMHAIKTSYDERIMSH</sequence>
<dbReference type="InterPro" id="IPR051809">
    <property type="entry name" value="Plant_receptor-like_S/T_kinase"/>
</dbReference>
<evidence type="ECO:0000259" key="30">
    <source>
        <dbReference type="PROSITE" id="PS50011"/>
    </source>
</evidence>
<dbReference type="PROSITE" id="PS00107">
    <property type="entry name" value="PROTEIN_KINASE_ATP"/>
    <property type="match status" value="1"/>
</dbReference>
<dbReference type="InterPro" id="IPR025875">
    <property type="entry name" value="Leu-rich_rpt_4"/>
</dbReference>
<comment type="catalytic activity">
    <reaction evidence="23">
        <text>L-seryl-[protein] + ATP = O-phospho-L-seryl-[protein] + ADP + H(+)</text>
        <dbReference type="Rhea" id="RHEA:17989"/>
        <dbReference type="Rhea" id="RHEA-COMP:9863"/>
        <dbReference type="Rhea" id="RHEA-COMP:11604"/>
        <dbReference type="ChEBI" id="CHEBI:15378"/>
        <dbReference type="ChEBI" id="CHEBI:29999"/>
        <dbReference type="ChEBI" id="CHEBI:30616"/>
        <dbReference type="ChEBI" id="CHEBI:83421"/>
        <dbReference type="ChEBI" id="CHEBI:456216"/>
        <dbReference type="EC" id="2.7.11.1"/>
    </reaction>
</comment>
<comment type="catalytic activity">
    <reaction evidence="22">
        <text>L-threonyl-[protein] + ATP = O-phospho-L-threonyl-[protein] + ADP + H(+)</text>
        <dbReference type="Rhea" id="RHEA:46608"/>
        <dbReference type="Rhea" id="RHEA-COMP:11060"/>
        <dbReference type="Rhea" id="RHEA-COMP:11605"/>
        <dbReference type="ChEBI" id="CHEBI:15378"/>
        <dbReference type="ChEBI" id="CHEBI:30013"/>
        <dbReference type="ChEBI" id="CHEBI:30616"/>
        <dbReference type="ChEBI" id="CHEBI:61977"/>
        <dbReference type="ChEBI" id="CHEBI:456216"/>
        <dbReference type="EC" id="2.7.11.1"/>
    </reaction>
</comment>
<evidence type="ECO:0000256" key="1">
    <source>
        <dbReference type="ARBA" id="ARBA00001936"/>
    </source>
</evidence>
<dbReference type="Pfam" id="PF07714">
    <property type="entry name" value="PK_Tyr_Ser-Thr"/>
    <property type="match status" value="1"/>
</dbReference>
<evidence type="ECO:0000256" key="16">
    <source>
        <dbReference type="ARBA" id="ARBA00022824"/>
    </source>
</evidence>
<comment type="function">
    <text evidence="25">The processed protein kinase Xa21 chain released by protein cleavage after X.oryzae pv. oryzae protein Ax21 detection translocates into the nucleus where it can bind and regulate WRKY62, a transcription factor. Confers resistance to the bacterial pathogen X.oryzae pv. oryzae (Xoo).</text>
</comment>
<dbReference type="FunFam" id="3.80.10.10:FF:000095">
    <property type="entry name" value="LRR receptor-like serine/threonine-protein kinase GSO1"/>
    <property type="match status" value="1"/>
</dbReference>
<keyword evidence="17 27" id="KW-0067">ATP-binding</keyword>
<keyword evidence="11 28" id="KW-0812">Transmembrane</keyword>
<dbReference type="SMART" id="SM00220">
    <property type="entry name" value="S_TKc"/>
    <property type="match status" value="1"/>
</dbReference>
<dbReference type="OMA" id="ERMNMKQ"/>
<evidence type="ECO:0000256" key="3">
    <source>
        <dbReference type="ARBA" id="ARBA00004162"/>
    </source>
</evidence>
<evidence type="ECO:0000256" key="9">
    <source>
        <dbReference type="ARBA" id="ARBA00022614"/>
    </source>
</evidence>
<dbReference type="Gene3D" id="1.10.510.10">
    <property type="entry name" value="Transferase(Phosphotransferase) domain 1"/>
    <property type="match status" value="1"/>
</dbReference>
<dbReference type="SMART" id="SM00369">
    <property type="entry name" value="LRR_TYP"/>
    <property type="match status" value="5"/>
</dbReference>
<dbReference type="InterPro" id="IPR001611">
    <property type="entry name" value="Leu-rich_rpt"/>
</dbReference>
<keyword evidence="21" id="KW-0325">Glycoprotein</keyword>
<dbReference type="Pfam" id="PF00560">
    <property type="entry name" value="LRR_1"/>
    <property type="match status" value="3"/>
</dbReference>
<dbReference type="InterPro" id="IPR011009">
    <property type="entry name" value="Kinase-like_dom_sf"/>
</dbReference>
<feature type="signal peptide" evidence="29">
    <location>
        <begin position="1"/>
        <end position="21"/>
    </location>
</feature>
<feature type="domain" description="Protein kinase" evidence="30">
    <location>
        <begin position="491"/>
        <end position="790"/>
    </location>
</feature>
<dbReference type="eggNOG" id="ENOG502QPYS">
    <property type="taxonomic scope" value="Eukaryota"/>
</dbReference>
<keyword evidence="14 27" id="KW-0547">Nucleotide-binding</keyword>
<evidence type="ECO:0000256" key="4">
    <source>
        <dbReference type="ARBA" id="ARBA00004389"/>
    </source>
</evidence>
<dbReference type="Gramene" id="ORUFI01G28190.1">
    <property type="protein sequence ID" value="ORUFI01G28190.1"/>
    <property type="gene ID" value="ORUFI01G28190"/>
</dbReference>
<keyword evidence="16" id="KW-0256">Endoplasmic reticulum</keyword>
<evidence type="ECO:0000256" key="17">
    <source>
        <dbReference type="ARBA" id="ARBA00022840"/>
    </source>
</evidence>
<dbReference type="PROSITE" id="PS50011">
    <property type="entry name" value="PROTEIN_KINASE_DOM"/>
    <property type="match status" value="1"/>
</dbReference>
<accession>A0A0E0N094</accession>
<dbReference type="GO" id="GO:0005886">
    <property type="term" value="C:plasma membrane"/>
    <property type="evidence" value="ECO:0007669"/>
    <property type="project" value="UniProtKB-SubCell"/>
</dbReference>
<keyword evidence="32" id="KW-1185">Reference proteome</keyword>
<dbReference type="Pfam" id="PF13855">
    <property type="entry name" value="LRR_8"/>
    <property type="match status" value="1"/>
</dbReference>
<dbReference type="FunFam" id="3.30.200.20:FF:000432">
    <property type="entry name" value="LRR receptor-like serine/threonine-protein kinase EFR"/>
    <property type="match status" value="1"/>
</dbReference>
<proteinExistence type="predicted"/>
<evidence type="ECO:0000256" key="2">
    <source>
        <dbReference type="ARBA" id="ARBA00001946"/>
    </source>
</evidence>
<dbReference type="SUPFAM" id="SSF56112">
    <property type="entry name" value="Protein kinase-like (PK-like)"/>
    <property type="match status" value="1"/>
</dbReference>
<comment type="cofactor">
    <cofactor evidence="1">
        <name>Mn(2+)</name>
        <dbReference type="ChEBI" id="CHEBI:29035"/>
    </cofactor>
</comment>
<evidence type="ECO:0000256" key="6">
    <source>
        <dbReference type="ARBA" id="ARBA00022475"/>
    </source>
</evidence>
<dbReference type="Gene3D" id="3.80.10.10">
    <property type="entry name" value="Ribonuclease Inhibitor"/>
    <property type="match status" value="2"/>
</dbReference>
<keyword evidence="6" id="KW-1003">Cell membrane</keyword>
<dbReference type="AlphaFoldDB" id="A0A0E0N094"/>
<evidence type="ECO:0000256" key="22">
    <source>
        <dbReference type="ARBA" id="ARBA00047899"/>
    </source>
</evidence>
<dbReference type="PROSITE" id="PS51450">
    <property type="entry name" value="LRR"/>
    <property type="match status" value="1"/>
</dbReference>
<reference evidence="32" key="1">
    <citation type="submission" date="2013-06" db="EMBL/GenBank/DDBJ databases">
        <authorList>
            <person name="Zhao Q."/>
        </authorList>
    </citation>
    <scope>NUCLEOTIDE SEQUENCE</scope>
    <source>
        <strain evidence="32">cv. W1943</strain>
    </source>
</reference>
<feature type="transmembrane region" description="Helical" evidence="28">
    <location>
        <begin position="438"/>
        <end position="458"/>
    </location>
</feature>
<evidence type="ECO:0000256" key="15">
    <source>
        <dbReference type="ARBA" id="ARBA00022777"/>
    </source>
</evidence>
<evidence type="ECO:0000256" key="18">
    <source>
        <dbReference type="ARBA" id="ARBA00022989"/>
    </source>
</evidence>
<dbReference type="InterPro" id="IPR017441">
    <property type="entry name" value="Protein_kinase_ATP_BS"/>
</dbReference>
<evidence type="ECO:0000256" key="11">
    <source>
        <dbReference type="ARBA" id="ARBA00022692"/>
    </source>
</evidence>
<evidence type="ECO:0000256" key="23">
    <source>
        <dbReference type="ARBA" id="ARBA00048679"/>
    </source>
</evidence>
<dbReference type="PANTHER" id="PTHR27008:SF593">
    <property type="entry name" value="OS02G0615800 PROTEIN"/>
    <property type="match status" value="1"/>
</dbReference>
<evidence type="ECO:0000313" key="32">
    <source>
        <dbReference type="Proteomes" id="UP000008022"/>
    </source>
</evidence>
<dbReference type="Proteomes" id="UP000008022">
    <property type="component" value="Unassembled WGS sequence"/>
</dbReference>
<keyword evidence="12 29" id="KW-0732">Signal</keyword>
<dbReference type="InterPro" id="IPR013210">
    <property type="entry name" value="LRR_N_plant-typ"/>
</dbReference>
<keyword evidence="15" id="KW-0418">Kinase</keyword>
<keyword evidence="18 28" id="KW-1133">Transmembrane helix</keyword>
<dbReference type="STRING" id="4529.A0A0E0N094"/>
<evidence type="ECO:0000256" key="20">
    <source>
        <dbReference type="ARBA" id="ARBA00023170"/>
    </source>
</evidence>
<evidence type="ECO:0000256" key="5">
    <source>
        <dbReference type="ARBA" id="ARBA00012513"/>
    </source>
</evidence>
<comment type="cofactor">
    <cofactor evidence="2">
        <name>Mg(2+)</name>
        <dbReference type="ChEBI" id="CHEBI:18420"/>
    </cofactor>
</comment>
<evidence type="ECO:0000256" key="24">
    <source>
        <dbReference type="ARBA" id="ARBA00054320"/>
    </source>
</evidence>
<feature type="chain" id="PRO_5002368204" description="Receptor kinase-like protein Xa21" evidence="29">
    <location>
        <begin position="22"/>
        <end position="800"/>
    </location>
</feature>
<keyword evidence="20" id="KW-0675">Receptor</keyword>
<evidence type="ECO:0000256" key="12">
    <source>
        <dbReference type="ARBA" id="ARBA00022729"/>
    </source>
</evidence>
<dbReference type="InterPro" id="IPR000719">
    <property type="entry name" value="Prot_kinase_dom"/>
</dbReference>
<dbReference type="InterPro" id="IPR032675">
    <property type="entry name" value="LRR_dom_sf"/>
</dbReference>
<evidence type="ECO:0000256" key="13">
    <source>
        <dbReference type="ARBA" id="ARBA00022737"/>
    </source>
</evidence>
<dbReference type="EC" id="2.7.11.1" evidence="5"/>
<evidence type="ECO:0000256" key="10">
    <source>
        <dbReference type="ARBA" id="ARBA00022679"/>
    </source>
</evidence>
<dbReference type="Gene3D" id="3.30.200.20">
    <property type="entry name" value="Phosphorylase Kinase, domain 1"/>
    <property type="match status" value="1"/>
</dbReference>
<dbReference type="SUPFAM" id="SSF52058">
    <property type="entry name" value="L domain-like"/>
    <property type="match status" value="1"/>
</dbReference>
<keyword evidence="19 28" id="KW-0472">Membrane</keyword>
<dbReference type="FunFam" id="1.10.510.10:FF:000358">
    <property type="entry name" value="Putative leucine-rich repeat receptor-like serine/threonine-protein kinase"/>
    <property type="match status" value="1"/>
</dbReference>
<evidence type="ECO:0000256" key="27">
    <source>
        <dbReference type="PROSITE-ProRule" id="PRU10141"/>
    </source>
</evidence>
<comment type="subcellular location">
    <subcellularLocation>
        <location evidence="3">Cell membrane</location>
        <topology evidence="3">Single-pass membrane protein</topology>
    </subcellularLocation>
    <subcellularLocation>
        <location evidence="4">Endoplasmic reticulum membrane</location>
        <topology evidence="4">Single-pass membrane protein</topology>
    </subcellularLocation>
</comment>
<keyword evidence="7" id="KW-0723">Serine/threonine-protein kinase</keyword>
<evidence type="ECO:0000256" key="8">
    <source>
        <dbReference type="ARBA" id="ARBA00022553"/>
    </source>
</evidence>
<dbReference type="Pfam" id="PF12799">
    <property type="entry name" value="LRR_4"/>
    <property type="match status" value="1"/>
</dbReference>
<dbReference type="PANTHER" id="PTHR27008">
    <property type="entry name" value="OS04G0122200 PROTEIN"/>
    <property type="match status" value="1"/>
</dbReference>
<evidence type="ECO:0000256" key="14">
    <source>
        <dbReference type="ARBA" id="ARBA00022741"/>
    </source>
</evidence>
<evidence type="ECO:0000256" key="19">
    <source>
        <dbReference type="ARBA" id="ARBA00023136"/>
    </source>
</evidence>
<keyword evidence="8" id="KW-0597">Phosphoprotein</keyword>
<dbReference type="EnsemblPlants" id="ORUFI01G28190.1">
    <property type="protein sequence ID" value="ORUFI01G28190.1"/>
    <property type="gene ID" value="ORUFI01G28190"/>
</dbReference>
<protein>
    <recommendedName>
        <fullName evidence="26">Receptor kinase-like protein Xa21</fullName>
        <ecNumber evidence="5">2.7.11.1</ecNumber>
    </recommendedName>
</protein>
<evidence type="ECO:0000256" key="26">
    <source>
        <dbReference type="ARBA" id="ARBA00072040"/>
    </source>
</evidence>
<reference evidence="31" key="2">
    <citation type="submission" date="2015-06" db="UniProtKB">
        <authorList>
            <consortium name="EnsemblPlants"/>
        </authorList>
    </citation>
    <scope>IDENTIFICATION</scope>
</reference>
<evidence type="ECO:0000256" key="28">
    <source>
        <dbReference type="SAM" id="Phobius"/>
    </source>
</evidence>
<dbReference type="InterPro" id="IPR003591">
    <property type="entry name" value="Leu-rich_rpt_typical-subtyp"/>
</dbReference>
<keyword evidence="13" id="KW-0677">Repeat</keyword>
<evidence type="ECO:0000256" key="29">
    <source>
        <dbReference type="SAM" id="SignalP"/>
    </source>
</evidence>
<evidence type="ECO:0000256" key="7">
    <source>
        <dbReference type="ARBA" id="ARBA00022527"/>
    </source>
</evidence>
<dbReference type="GO" id="GO:0005789">
    <property type="term" value="C:endoplasmic reticulum membrane"/>
    <property type="evidence" value="ECO:0007669"/>
    <property type="project" value="UniProtKB-SubCell"/>
</dbReference>
<evidence type="ECO:0000256" key="21">
    <source>
        <dbReference type="ARBA" id="ARBA00023180"/>
    </source>
</evidence>
<organism evidence="31 32">
    <name type="scientific">Oryza rufipogon</name>
    <name type="common">Brownbeard rice</name>
    <name type="synonym">Asian wild rice</name>
    <dbReference type="NCBI Taxonomy" id="4529"/>
    <lineage>
        <taxon>Eukaryota</taxon>
        <taxon>Viridiplantae</taxon>
        <taxon>Streptophyta</taxon>
        <taxon>Embryophyta</taxon>
        <taxon>Tracheophyta</taxon>
        <taxon>Spermatophyta</taxon>
        <taxon>Magnoliopsida</taxon>
        <taxon>Liliopsida</taxon>
        <taxon>Poales</taxon>
        <taxon>Poaceae</taxon>
        <taxon>BOP clade</taxon>
        <taxon>Oryzoideae</taxon>
        <taxon>Oryzeae</taxon>
        <taxon>Oryzinae</taxon>
        <taxon>Oryza</taxon>
    </lineage>
</organism>
<dbReference type="HOGENOM" id="CLU_000288_22_0_1"/>
<evidence type="ECO:0000256" key="25">
    <source>
        <dbReference type="ARBA" id="ARBA00056628"/>
    </source>
</evidence>
<feature type="binding site" evidence="27">
    <location>
        <position position="520"/>
    </location>
    <ligand>
        <name>ATP</name>
        <dbReference type="ChEBI" id="CHEBI:30616"/>
    </ligand>
</feature>
<name>A0A0E0N094_ORYRU</name>
<dbReference type="FunFam" id="3.80.10.10:FF:000275">
    <property type="entry name" value="Leucine-rich repeat receptor-like protein kinase"/>
    <property type="match status" value="1"/>
</dbReference>
<dbReference type="InterPro" id="IPR001245">
    <property type="entry name" value="Ser-Thr/Tyr_kinase_cat_dom"/>
</dbReference>
<dbReference type="GO" id="GO:0005524">
    <property type="term" value="F:ATP binding"/>
    <property type="evidence" value="ECO:0007669"/>
    <property type="project" value="UniProtKB-UniRule"/>
</dbReference>
<keyword evidence="9" id="KW-0433">Leucine-rich repeat</keyword>
<dbReference type="Pfam" id="PF08263">
    <property type="entry name" value="LRRNT_2"/>
    <property type="match status" value="1"/>
</dbReference>
<comment type="function">
    <text evidence="24">Receptor kinase that detects X.oryzae pv. oryzae protein Ax21 to promote innate immunity. Following X.oryzae pv. oryzae protein Ax21 detection, undergoes cleavage, releasing the processed protein kinase Xa21 chain.</text>
</comment>